<dbReference type="InterPro" id="IPR002347">
    <property type="entry name" value="SDR_fam"/>
</dbReference>
<accession>A0A138ZYJ1</accession>
<dbReference type="CDD" id="cd05346">
    <property type="entry name" value="SDR_c5"/>
    <property type="match status" value="1"/>
</dbReference>
<keyword evidence="5" id="KW-1185">Reference proteome</keyword>
<dbReference type="PANTHER" id="PTHR42901">
    <property type="entry name" value="ALCOHOL DEHYDROGENASE"/>
    <property type="match status" value="1"/>
</dbReference>
<dbReference type="PRINTS" id="PR00081">
    <property type="entry name" value="GDHRDH"/>
</dbReference>
<dbReference type="GO" id="GO:0016616">
    <property type="term" value="F:oxidoreductase activity, acting on the CH-OH group of donors, NAD or NADP as acceptor"/>
    <property type="evidence" value="ECO:0007669"/>
    <property type="project" value="UniProtKB-ARBA"/>
</dbReference>
<reference evidence="4 5" key="1">
    <citation type="journal article" date="2015" name="Genome Biol. Evol.">
        <title>Phylogenomic analyses indicate that early fungi evolved digesting cell walls of algal ancestors of land plants.</title>
        <authorList>
            <person name="Chang Y."/>
            <person name="Wang S."/>
            <person name="Sekimoto S."/>
            <person name="Aerts A.L."/>
            <person name="Choi C."/>
            <person name="Clum A."/>
            <person name="LaButti K.M."/>
            <person name="Lindquist E.A."/>
            <person name="Yee Ngan C."/>
            <person name="Ohm R.A."/>
            <person name="Salamov A.A."/>
            <person name="Grigoriev I.V."/>
            <person name="Spatafora J.W."/>
            <person name="Berbee M.L."/>
        </authorList>
    </citation>
    <scope>NUCLEOTIDE SEQUENCE [LARGE SCALE GENOMIC DNA]</scope>
    <source>
        <strain evidence="4 5">JEL478</strain>
    </source>
</reference>
<evidence type="ECO:0000256" key="2">
    <source>
        <dbReference type="ARBA" id="ARBA00023002"/>
    </source>
</evidence>
<gene>
    <name evidence="4" type="ORF">M427DRAFT_105141</name>
</gene>
<evidence type="ECO:0000313" key="5">
    <source>
        <dbReference type="Proteomes" id="UP000070544"/>
    </source>
</evidence>
<dbReference type="EMBL" id="KQ965858">
    <property type="protein sequence ID" value="KXS09567.1"/>
    <property type="molecule type" value="Genomic_DNA"/>
</dbReference>
<dbReference type="AlphaFoldDB" id="A0A138ZYJ1"/>
<evidence type="ECO:0000256" key="3">
    <source>
        <dbReference type="RuleBase" id="RU000363"/>
    </source>
</evidence>
<dbReference type="SUPFAM" id="SSF51735">
    <property type="entry name" value="NAD(P)-binding Rossmann-fold domains"/>
    <property type="match status" value="1"/>
</dbReference>
<dbReference type="Gene3D" id="3.40.50.720">
    <property type="entry name" value="NAD(P)-binding Rossmann-like Domain"/>
    <property type="match status" value="1"/>
</dbReference>
<name>A0A138ZYJ1_GONPJ</name>
<evidence type="ECO:0000256" key="1">
    <source>
        <dbReference type="ARBA" id="ARBA00006484"/>
    </source>
</evidence>
<dbReference type="OMA" id="MGTDNIP"/>
<protein>
    <submittedName>
        <fullName evidence="4">NAD(P)-binding protein</fullName>
    </submittedName>
</protein>
<dbReference type="PRINTS" id="PR00080">
    <property type="entry name" value="SDRFAMILY"/>
</dbReference>
<dbReference type="STRING" id="1344416.A0A138ZYJ1"/>
<dbReference type="PANTHER" id="PTHR42901:SF1">
    <property type="entry name" value="ALCOHOL DEHYDROGENASE"/>
    <property type="match status" value="1"/>
</dbReference>
<keyword evidence="2" id="KW-0560">Oxidoreductase</keyword>
<dbReference type="Pfam" id="PF00106">
    <property type="entry name" value="adh_short"/>
    <property type="match status" value="1"/>
</dbReference>
<dbReference type="OrthoDB" id="6251714at2759"/>
<evidence type="ECO:0000313" key="4">
    <source>
        <dbReference type="EMBL" id="KXS09567.1"/>
    </source>
</evidence>
<dbReference type="FunFam" id="3.40.50.720:FF:000047">
    <property type="entry name" value="NADP-dependent L-serine/L-allo-threonine dehydrogenase"/>
    <property type="match status" value="1"/>
</dbReference>
<sequence>MSVRFAPHALRTCLRHPLAAASTPHRLHSSLSGYSRLKGKTAFITGASSGIGQATAFEFARHGANVILTARRKDRLQELETQICDEFPSSIVHSAQLDVQDRAAVFRVVEELPAELKDVDILLNNAGLVIGLDPLSTVSPEAVHTMLQTNVVGLINVTQAILPIFLARNRGHVINLGSIAGREAYANGSVYCGTKHFVNAATQSLRIELMSTGVRVTEVQPGMVETEFSVVRFSGDKDRADKVYEGMEPLSAGDIADTILYAASRPDNVVIAEMLVMPTAQGTATVAHRGGKK</sequence>
<dbReference type="Proteomes" id="UP000070544">
    <property type="component" value="Unassembled WGS sequence"/>
</dbReference>
<dbReference type="InterPro" id="IPR036291">
    <property type="entry name" value="NAD(P)-bd_dom_sf"/>
</dbReference>
<proteinExistence type="inferred from homology"/>
<organism evidence="4 5">
    <name type="scientific">Gonapodya prolifera (strain JEL478)</name>
    <name type="common">Monoblepharis prolifera</name>
    <dbReference type="NCBI Taxonomy" id="1344416"/>
    <lineage>
        <taxon>Eukaryota</taxon>
        <taxon>Fungi</taxon>
        <taxon>Fungi incertae sedis</taxon>
        <taxon>Chytridiomycota</taxon>
        <taxon>Chytridiomycota incertae sedis</taxon>
        <taxon>Monoblepharidomycetes</taxon>
        <taxon>Monoblepharidales</taxon>
        <taxon>Gonapodyaceae</taxon>
        <taxon>Gonapodya</taxon>
    </lineage>
</organism>
<comment type="similarity">
    <text evidence="1 3">Belongs to the short-chain dehydrogenases/reductases (SDR) family.</text>
</comment>